<dbReference type="Gene3D" id="2.30.29.30">
    <property type="entry name" value="Pleckstrin-homology domain (PH domain)/Phosphotyrosine-binding domain (PTB)"/>
    <property type="match status" value="1"/>
</dbReference>
<dbReference type="STRING" id="1884261.A0A5C3R0V4"/>
<keyword evidence="1" id="KW-0132">Cell division</keyword>
<evidence type="ECO:0000256" key="3">
    <source>
        <dbReference type="SAM" id="MobiDB-lite"/>
    </source>
</evidence>
<dbReference type="GO" id="GO:0051301">
    <property type="term" value="P:cell division"/>
    <property type="evidence" value="ECO:0007669"/>
    <property type="project" value="UniProtKB-KW"/>
</dbReference>
<evidence type="ECO:0000256" key="2">
    <source>
        <dbReference type="ARBA" id="ARBA00023306"/>
    </source>
</evidence>
<name>A0A5C3R0V4_9AGAR</name>
<dbReference type="PANTHER" id="PTHR36100:SF1">
    <property type="entry name" value="BUD SITE SELECTION PROTEIN 4"/>
    <property type="match status" value="1"/>
</dbReference>
<dbReference type="GO" id="GO:0005525">
    <property type="term" value="F:GTP binding"/>
    <property type="evidence" value="ECO:0007669"/>
    <property type="project" value="TreeGrafter"/>
</dbReference>
<feature type="compositionally biased region" description="Pro residues" evidence="3">
    <location>
        <begin position="750"/>
        <end position="763"/>
    </location>
</feature>
<feature type="compositionally biased region" description="Pro residues" evidence="3">
    <location>
        <begin position="1199"/>
        <end position="1214"/>
    </location>
</feature>
<keyword evidence="2" id="KW-0131">Cell cycle</keyword>
<feature type="region of interest" description="Disordered" evidence="3">
    <location>
        <begin position="727"/>
        <end position="798"/>
    </location>
</feature>
<feature type="compositionally biased region" description="Polar residues" evidence="3">
    <location>
        <begin position="456"/>
        <end position="470"/>
    </location>
</feature>
<dbReference type="EMBL" id="ML178814">
    <property type="protein sequence ID" value="TFL07197.1"/>
    <property type="molecule type" value="Genomic_DNA"/>
</dbReference>
<reference evidence="5 6" key="1">
    <citation type="journal article" date="2019" name="Nat. Ecol. Evol.">
        <title>Megaphylogeny resolves global patterns of mushroom evolution.</title>
        <authorList>
            <person name="Varga T."/>
            <person name="Krizsan K."/>
            <person name="Foldi C."/>
            <person name="Dima B."/>
            <person name="Sanchez-Garcia M."/>
            <person name="Sanchez-Ramirez S."/>
            <person name="Szollosi G.J."/>
            <person name="Szarkandi J.G."/>
            <person name="Papp V."/>
            <person name="Albert L."/>
            <person name="Andreopoulos W."/>
            <person name="Angelini C."/>
            <person name="Antonin V."/>
            <person name="Barry K.W."/>
            <person name="Bougher N.L."/>
            <person name="Buchanan P."/>
            <person name="Buyck B."/>
            <person name="Bense V."/>
            <person name="Catcheside P."/>
            <person name="Chovatia M."/>
            <person name="Cooper J."/>
            <person name="Damon W."/>
            <person name="Desjardin D."/>
            <person name="Finy P."/>
            <person name="Geml J."/>
            <person name="Haridas S."/>
            <person name="Hughes K."/>
            <person name="Justo A."/>
            <person name="Karasinski D."/>
            <person name="Kautmanova I."/>
            <person name="Kiss B."/>
            <person name="Kocsube S."/>
            <person name="Kotiranta H."/>
            <person name="LaButti K.M."/>
            <person name="Lechner B.E."/>
            <person name="Liimatainen K."/>
            <person name="Lipzen A."/>
            <person name="Lukacs Z."/>
            <person name="Mihaltcheva S."/>
            <person name="Morgado L.N."/>
            <person name="Niskanen T."/>
            <person name="Noordeloos M.E."/>
            <person name="Ohm R.A."/>
            <person name="Ortiz-Santana B."/>
            <person name="Ovrebo C."/>
            <person name="Racz N."/>
            <person name="Riley R."/>
            <person name="Savchenko A."/>
            <person name="Shiryaev A."/>
            <person name="Soop K."/>
            <person name="Spirin V."/>
            <person name="Szebenyi C."/>
            <person name="Tomsovsky M."/>
            <person name="Tulloss R.E."/>
            <person name="Uehling J."/>
            <person name="Grigoriev I.V."/>
            <person name="Vagvolgyi C."/>
            <person name="Papp T."/>
            <person name="Martin F.M."/>
            <person name="Miettinen O."/>
            <person name="Hibbett D.S."/>
            <person name="Nagy L.G."/>
        </authorList>
    </citation>
    <scope>NUCLEOTIDE SEQUENCE [LARGE SCALE GENOMIC DNA]</scope>
    <source>
        <strain evidence="5 6">CBS 309.79</strain>
    </source>
</reference>
<feature type="compositionally biased region" description="Basic and acidic residues" evidence="3">
    <location>
        <begin position="54"/>
        <end position="78"/>
    </location>
</feature>
<dbReference type="PANTHER" id="PTHR36100">
    <property type="entry name" value="BUD SITE SELECTION PROTEIN 4"/>
    <property type="match status" value="1"/>
</dbReference>
<feature type="region of interest" description="Disordered" evidence="3">
    <location>
        <begin position="447"/>
        <end position="626"/>
    </location>
</feature>
<dbReference type="Proteomes" id="UP000305067">
    <property type="component" value="Unassembled WGS sequence"/>
</dbReference>
<feature type="compositionally biased region" description="Basic and acidic residues" evidence="3">
    <location>
        <begin position="582"/>
        <end position="604"/>
    </location>
</feature>
<dbReference type="InterPro" id="IPR011993">
    <property type="entry name" value="PH-like_dom_sf"/>
</dbReference>
<feature type="compositionally biased region" description="Basic and acidic residues" evidence="3">
    <location>
        <begin position="271"/>
        <end position="286"/>
    </location>
</feature>
<feature type="compositionally biased region" description="Low complexity" evidence="3">
    <location>
        <begin position="1166"/>
        <end position="1190"/>
    </location>
</feature>
<dbReference type="InterPro" id="IPR052007">
    <property type="entry name" value="Bud4"/>
</dbReference>
<dbReference type="InterPro" id="IPR001849">
    <property type="entry name" value="PH_domain"/>
</dbReference>
<keyword evidence="6" id="KW-1185">Reference proteome</keyword>
<gene>
    <name evidence="5" type="ORF">BDV98DRAFT_557426</name>
</gene>
<accession>A0A5C3R0V4</accession>
<feature type="compositionally biased region" description="Low complexity" evidence="3">
    <location>
        <begin position="497"/>
        <end position="512"/>
    </location>
</feature>
<feature type="compositionally biased region" description="Basic and acidic residues" evidence="3">
    <location>
        <begin position="332"/>
        <end position="344"/>
    </location>
</feature>
<protein>
    <recommendedName>
        <fullName evidence="4">PH domain-containing protein</fullName>
    </recommendedName>
</protein>
<dbReference type="PROSITE" id="PS50003">
    <property type="entry name" value="PH_DOMAIN"/>
    <property type="match status" value="1"/>
</dbReference>
<evidence type="ECO:0000313" key="5">
    <source>
        <dbReference type="EMBL" id="TFL07197.1"/>
    </source>
</evidence>
<feature type="compositionally biased region" description="Basic and acidic residues" evidence="3">
    <location>
        <begin position="919"/>
        <end position="930"/>
    </location>
</feature>
<dbReference type="SUPFAM" id="SSF50729">
    <property type="entry name" value="PH domain-like"/>
    <property type="match status" value="1"/>
</dbReference>
<evidence type="ECO:0000313" key="6">
    <source>
        <dbReference type="Proteomes" id="UP000305067"/>
    </source>
</evidence>
<feature type="compositionally biased region" description="Low complexity" evidence="3">
    <location>
        <begin position="528"/>
        <end position="542"/>
    </location>
</feature>
<feature type="region of interest" description="Disordered" evidence="3">
    <location>
        <begin position="30"/>
        <end position="169"/>
    </location>
</feature>
<feature type="region of interest" description="Disordered" evidence="3">
    <location>
        <begin position="1028"/>
        <end position="1052"/>
    </location>
</feature>
<feature type="compositionally biased region" description="Polar residues" evidence="3">
    <location>
        <begin position="647"/>
        <end position="659"/>
    </location>
</feature>
<organism evidence="5 6">
    <name type="scientific">Pterulicium gracile</name>
    <dbReference type="NCBI Taxonomy" id="1884261"/>
    <lineage>
        <taxon>Eukaryota</taxon>
        <taxon>Fungi</taxon>
        <taxon>Dikarya</taxon>
        <taxon>Basidiomycota</taxon>
        <taxon>Agaricomycotina</taxon>
        <taxon>Agaricomycetes</taxon>
        <taxon>Agaricomycetidae</taxon>
        <taxon>Agaricales</taxon>
        <taxon>Pleurotineae</taxon>
        <taxon>Pterulaceae</taxon>
        <taxon>Pterulicium</taxon>
    </lineage>
</organism>
<feature type="region of interest" description="Disordered" evidence="3">
    <location>
        <begin position="1162"/>
        <end position="1215"/>
    </location>
</feature>
<feature type="domain" description="PH" evidence="4">
    <location>
        <begin position="1310"/>
        <end position="1430"/>
    </location>
</feature>
<feature type="region of interest" description="Disordered" evidence="3">
    <location>
        <begin position="642"/>
        <end position="668"/>
    </location>
</feature>
<evidence type="ECO:0000256" key="1">
    <source>
        <dbReference type="ARBA" id="ARBA00022618"/>
    </source>
</evidence>
<feature type="region of interest" description="Disordered" evidence="3">
    <location>
        <begin position="209"/>
        <end position="232"/>
    </location>
</feature>
<feature type="compositionally biased region" description="Acidic residues" evidence="3">
    <location>
        <begin position="782"/>
        <end position="795"/>
    </location>
</feature>
<feature type="compositionally biased region" description="Low complexity" evidence="3">
    <location>
        <begin position="131"/>
        <end position="144"/>
    </location>
</feature>
<dbReference type="OrthoDB" id="2123378at2759"/>
<feature type="region of interest" description="Disordered" evidence="3">
    <location>
        <begin position="919"/>
        <end position="968"/>
    </location>
</feature>
<evidence type="ECO:0000259" key="4">
    <source>
        <dbReference type="PROSITE" id="PS50003"/>
    </source>
</evidence>
<sequence length="1469" mass="160985">MSAPPPPPSPIPRRSSASYKLLHSNNLVSKSPFKSQIPTPVPSTLAPSSPARRVSGEKRPRPVSLHEQEESERALAFKRERKQSRVFQGLLETEPVTKSPFKRLQTSPERDLPRRPISQPDFSPRKLMAASTSSTTPGSTPTKSALVSKRLHGPRLSGTARQKRSMARKTVTWDENCDVVEFDRDSVSEMNPEFEESVDDLIMDEADMDDPEDNLFFQGPPSFSDDSYENSQEVNLDGEVSITNIVDAMFGTRAATPDRSASLPPDTETEDGGRSHHAERNVERQGRPLPSPQGTPLSLRSIRQDDDEEEPVTPPLQAVSSPPTSPPLGRTTHAERAQEARNEAFGHTTMPPSPSPMKSRPSVERFDDEEIIPKLDLSLGSATDKSFDLDQSFKSSVQDEQLPTVESFMSFCDDLNIKTDPNTSHASFVSASLPSPAAKQHIMADIAPLSPRPRSLQGSPRSARVSSSFHVSEFGTPELSRVGSPLGRPNASFARASSPGSPLGRSGSPLGRAESPLGRPNSSFARASSPGSPLGRLGSPMSRSGSPFLNNLRGASPFGQSGSPFAQAGSPFARSGTASPRPRLDREDLQRRMQRRKSQEDVRSRSPSVVREMDPSADPDFSLDASMDVSRDIFPRGEESWVDGEKSFTQGGASFSKGETSFVEGKSSSSFIVHDTTVESITVERLVSGTNAVSATDVNAVLREEEEAKGYPQGDMLAQAARKFAMAARKSPSARGSPALGSTPPLAHTPTPPPPPPKAPTPPVEEMEVDPTPEVDFKLTEPEEPELEEPTDLEPEEKQTYFDGLNVDFGGRFGVTTMGDNFEGSRSTRASVGDLDVDMEMQSALDQLMEDVAGGTSNVRPALMSNASANRMSRSYVSEAFKSPPNSRVVSAASVGPVKEEGPPVKVKETRKMREELILAKRREARRAREEEGDDDDASPVRPTHLGVGSGRPSRRRSMSTGDAEDIQRRVSGGMLRRPSGIGKGGELGDIINQELERREEDTEKKSKYQVREREVIYASSDVERVSHMSSAGDVNTGKAWKPVRRPSDMNEYSRQIKELRALEKPGKAHGKVFVRVLGAKDLSVPMPSQSTLVTCTLNNGIHYVTTPECQLAVNSAVDQEFELIEHSKLEFTLTFKVKRDPHIISQYKALAPTPTVAPAPPPLVSVPSSSSTTKVGTSRGMFSMFSSSPKKPKEKYVAPPPKAPPPSQQPPPRLTENLARYLKPDGTLGRAFISFKDVANRCDSRLFETTFPLIGQKLEQGNRVTSLQIGEIALQMFRLPPLPGLPQDKLPQSLEECHRGLRHVNWHKMTYFEGTLTQNGGDCSSWRRRQFRIIGAKLVAFNDVTKRATATIDLKKVVAVEDDQPPSSLVSPRSTATGRGARDVDRYESLYGVERSFRLIFEDQGEIAFFADTDGEKAKWLEVLNALVGRIPPHPLWAEMLWQRQTDLNNQNSQRPIAQAAHSRGYTQ</sequence>
<feature type="region of interest" description="Disordered" evidence="3">
    <location>
        <begin position="251"/>
        <end position="365"/>
    </location>
</feature>
<dbReference type="SMART" id="SM00233">
    <property type="entry name" value="PH"/>
    <property type="match status" value="1"/>
</dbReference>
<proteinExistence type="predicted"/>